<dbReference type="EMBL" id="JAAATY010000027">
    <property type="protein sequence ID" value="NRN69392.1"/>
    <property type="molecule type" value="Genomic_DNA"/>
</dbReference>
<evidence type="ECO:0000313" key="2">
    <source>
        <dbReference type="EMBL" id="NRN69392.1"/>
    </source>
</evidence>
<sequence length="780" mass="86405">MTTTFSPSAVRAGESPAHRFTLGDTGWSIWRDALLRTTGFPAAWVDRLAAPECAAIADACLAGEAGTAEFEARFAETLTESSGQVDVIAGDVRLREAITWQNPAVAGLLDSLRRSGPPKPRNSKRRYREVVLARFWQRYCTKTETIGFFGPGCWIKLDPREQDVRATPGDDLLARREVFLEPWALTTYAATLAEDPRTKLWLPPSPMPHHLLDGEQLHRPGSPPLELTSDEAAVVALCDGTRTAADILRTLGMSERDGSGLLDDLVRRKVLRWDPNLPVSPHTETLLAQRIAAIEPADPRFAAQAGLDRLRAARDQVAKAAGDPDALASAMSLLENTFSELTGKPARRRSGQMYAGRGICYEDTSRDLRMVIGRRLLDDLAPALGIVLQAARWLTSELGRTYEQGLRRLFGKVAQDVPHPTLADLWHPAIDLFWGDDVKPVDRIARALAGRWAELFPAGPGDKRVRRDATALSGQVDRLFAAERPGWSWARVHSPDLIVCAKSVADINSGDFTAVLGELHLAYAPMTDRWCTWSRDEPDLLLRQTIEDFGRTRMVPLFPAMWSRDAGRNVQIEDAPTDRHIGFAKATGVDARRVVPTVSVRLHMTGDRLMGRLPDGEDVPVLEFFAHFLSTTAVNMFRGLSTAAHTPRVTIDRLVLFRETWRTRVAELADLLTLKGDAARYLAGRRLVARLGLPDRCFVKIATERKPVYVDFTSPLYVASLCTMLRATRDEHGDRVDVVISEMLPTPDQTWIPDAAGNHYFGEIRLQITDPAPAATVGQR</sequence>
<name>A0ABX2FES3_9PSEU</name>
<dbReference type="InterPro" id="IPR006827">
    <property type="entry name" value="Lant_deHydtase_N"/>
</dbReference>
<reference evidence="2 3" key="1">
    <citation type="submission" date="2020-01" db="EMBL/GenBank/DDBJ databases">
        <title>Kibdelosporangium persica a novel Actinomycetes from a hot desert in Iran.</title>
        <authorList>
            <person name="Safaei N."/>
            <person name="Zaburannyi N."/>
            <person name="Mueller R."/>
            <person name="Wink J."/>
        </authorList>
    </citation>
    <scope>NUCLEOTIDE SEQUENCE [LARGE SCALE GENOMIC DNA]</scope>
    <source>
        <strain evidence="2 3">4NS15</strain>
    </source>
</reference>
<keyword evidence="3" id="KW-1185">Reference proteome</keyword>
<comment type="caution">
    <text evidence="2">The sequence shown here is derived from an EMBL/GenBank/DDBJ whole genome shotgun (WGS) entry which is preliminary data.</text>
</comment>
<protein>
    <submittedName>
        <fullName evidence="2">Surfactin synthase thioesterase subunit</fullName>
    </submittedName>
</protein>
<feature type="domain" description="Lantibiotic dehydratase N-terminal" evidence="1">
    <location>
        <begin position="93"/>
        <end position="394"/>
    </location>
</feature>
<organism evidence="2 3">
    <name type="scientific">Kibdelosporangium persicum</name>
    <dbReference type="NCBI Taxonomy" id="2698649"/>
    <lineage>
        <taxon>Bacteria</taxon>
        <taxon>Bacillati</taxon>
        <taxon>Actinomycetota</taxon>
        <taxon>Actinomycetes</taxon>
        <taxon>Pseudonocardiales</taxon>
        <taxon>Pseudonocardiaceae</taxon>
        <taxon>Kibdelosporangium</taxon>
    </lineage>
</organism>
<evidence type="ECO:0000259" key="1">
    <source>
        <dbReference type="Pfam" id="PF04738"/>
    </source>
</evidence>
<proteinExistence type="predicted"/>
<dbReference type="RefSeq" id="WP_173139546.1">
    <property type="nucleotide sequence ID" value="NZ_CBCSGW010000023.1"/>
</dbReference>
<evidence type="ECO:0000313" key="3">
    <source>
        <dbReference type="Proteomes" id="UP000763557"/>
    </source>
</evidence>
<gene>
    <name evidence="2" type="ORF">GC106_66490</name>
</gene>
<accession>A0ABX2FES3</accession>
<dbReference type="Proteomes" id="UP000763557">
    <property type="component" value="Unassembled WGS sequence"/>
</dbReference>
<dbReference type="Pfam" id="PF04738">
    <property type="entry name" value="Lant_dehydr_N"/>
    <property type="match status" value="1"/>
</dbReference>